<dbReference type="AlphaFoldDB" id="C3ZX56"/>
<feature type="region of interest" description="Disordered" evidence="1">
    <location>
        <begin position="161"/>
        <end position="181"/>
    </location>
</feature>
<evidence type="ECO:0000256" key="1">
    <source>
        <dbReference type="SAM" id="MobiDB-lite"/>
    </source>
</evidence>
<organism>
    <name type="scientific">Branchiostoma floridae</name>
    <name type="common">Florida lancelet</name>
    <name type="synonym">Amphioxus</name>
    <dbReference type="NCBI Taxonomy" id="7739"/>
    <lineage>
        <taxon>Eukaryota</taxon>
        <taxon>Metazoa</taxon>
        <taxon>Chordata</taxon>
        <taxon>Cephalochordata</taxon>
        <taxon>Leptocardii</taxon>
        <taxon>Amphioxiformes</taxon>
        <taxon>Branchiostomatidae</taxon>
        <taxon>Branchiostoma</taxon>
    </lineage>
</organism>
<protein>
    <submittedName>
        <fullName evidence="3">Uncharacterized protein</fullName>
    </submittedName>
</protein>
<proteinExistence type="predicted"/>
<evidence type="ECO:0000313" key="3">
    <source>
        <dbReference type="EMBL" id="EEN42885.1"/>
    </source>
</evidence>
<accession>C3ZX56</accession>
<keyword evidence="2" id="KW-0732">Signal</keyword>
<gene>
    <name evidence="3" type="ORF">BRAFLDRAFT_101771</name>
</gene>
<feature type="chain" id="PRO_5002937337" evidence="2">
    <location>
        <begin position="23"/>
        <end position="181"/>
    </location>
</feature>
<dbReference type="InParanoid" id="C3ZX56"/>
<sequence length="181" mass="20665">MEKRTGQCVVIVVLFVLKYCSPCPEECFVHFVQDDWRLKSCMCPTQRDSSFLTSCMLPGVTDLERQNPAHKRPSGTTINTSDLQSALQILWFFNNANKDTETTEETEENSQLTPYLTVHFDAINNTLHVEPNSSVNLEDIRNDETDVNLRRPCGNREMWKQAKDEVQDGDGVEPYCSTPLD</sequence>
<name>C3ZX56_BRAFL</name>
<reference evidence="3" key="1">
    <citation type="journal article" date="2008" name="Nature">
        <title>The amphioxus genome and the evolution of the chordate karyotype.</title>
        <authorList>
            <consortium name="US DOE Joint Genome Institute (JGI-PGF)"/>
            <person name="Putnam N.H."/>
            <person name="Butts T."/>
            <person name="Ferrier D.E.K."/>
            <person name="Furlong R.F."/>
            <person name="Hellsten U."/>
            <person name="Kawashima T."/>
            <person name="Robinson-Rechavi M."/>
            <person name="Shoguchi E."/>
            <person name="Terry A."/>
            <person name="Yu J.-K."/>
            <person name="Benito-Gutierrez E.L."/>
            <person name="Dubchak I."/>
            <person name="Garcia-Fernandez J."/>
            <person name="Gibson-Brown J.J."/>
            <person name="Grigoriev I.V."/>
            <person name="Horton A.C."/>
            <person name="de Jong P.J."/>
            <person name="Jurka J."/>
            <person name="Kapitonov V.V."/>
            <person name="Kohara Y."/>
            <person name="Kuroki Y."/>
            <person name="Lindquist E."/>
            <person name="Lucas S."/>
            <person name="Osoegawa K."/>
            <person name="Pennacchio L.A."/>
            <person name="Salamov A.A."/>
            <person name="Satou Y."/>
            <person name="Sauka-Spengler T."/>
            <person name="Schmutz J."/>
            <person name="Shin-I T."/>
            <person name="Toyoda A."/>
            <person name="Bronner-Fraser M."/>
            <person name="Fujiyama A."/>
            <person name="Holland L.Z."/>
            <person name="Holland P.W.H."/>
            <person name="Satoh N."/>
            <person name="Rokhsar D.S."/>
        </authorList>
    </citation>
    <scope>NUCLEOTIDE SEQUENCE [LARGE SCALE GENOMIC DNA]</scope>
    <source>
        <strain evidence="3">S238N-H82</strain>
        <tissue evidence="3">Testes</tissue>
    </source>
</reference>
<dbReference type="EMBL" id="GG666708">
    <property type="protein sequence ID" value="EEN42885.1"/>
    <property type="molecule type" value="Genomic_DNA"/>
</dbReference>
<evidence type="ECO:0000256" key="2">
    <source>
        <dbReference type="SAM" id="SignalP"/>
    </source>
</evidence>
<feature type="signal peptide" evidence="2">
    <location>
        <begin position="1"/>
        <end position="22"/>
    </location>
</feature>